<keyword evidence="2" id="KW-0812">Transmembrane</keyword>
<dbReference type="AlphaFoldDB" id="A0A420WP63"/>
<evidence type="ECO:0000256" key="2">
    <source>
        <dbReference type="SAM" id="Phobius"/>
    </source>
</evidence>
<dbReference type="PANTHER" id="PTHR42709">
    <property type="entry name" value="ALKALINE PHOSPHATASE LIKE PROTEIN"/>
    <property type="match status" value="1"/>
</dbReference>
<keyword evidence="2" id="KW-1133">Transmembrane helix</keyword>
<sequence length="257" mass="28755">MLSEMIAKYGYLAVFVGTFFEGETILVLGGFAAHRGYLELPYVMLAAFVGTFLGDQLYYFIGRRWGVRLLDKRPRWRERSAKAMALLHKYDVIFILSFRFIYGVRSVSPFVIGMSGISPMRFMPLNLIAAFIWAIAVGLLGYLFGEVFQMYLAEIKQYEFYILGGIAGIGLLLWGRNLMRGRRRKRWREMLAGARVRKEARMAERSAANDASAGTPSGTPASSGVEGVLQPVAQEVEGDDGQKDQQAGVEGERRALP</sequence>
<feature type="compositionally biased region" description="Polar residues" evidence="1">
    <location>
        <begin position="212"/>
        <end position="222"/>
    </location>
</feature>
<feature type="transmembrane region" description="Helical" evidence="2">
    <location>
        <begin position="12"/>
        <end position="33"/>
    </location>
</feature>
<organism evidence="4 5">
    <name type="scientific">Oceanibaculum indicum</name>
    <dbReference type="NCBI Taxonomy" id="526216"/>
    <lineage>
        <taxon>Bacteria</taxon>
        <taxon>Pseudomonadati</taxon>
        <taxon>Pseudomonadota</taxon>
        <taxon>Alphaproteobacteria</taxon>
        <taxon>Rhodospirillales</taxon>
        <taxon>Oceanibaculaceae</taxon>
        <taxon>Oceanibaculum</taxon>
    </lineage>
</organism>
<evidence type="ECO:0000259" key="3">
    <source>
        <dbReference type="Pfam" id="PF09335"/>
    </source>
</evidence>
<feature type="transmembrane region" description="Helical" evidence="2">
    <location>
        <begin position="160"/>
        <end position="179"/>
    </location>
</feature>
<dbReference type="Proteomes" id="UP000277424">
    <property type="component" value="Unassembled WGS sequence"/>
</dbReference>
<reference evidence="4 5" key="1">
    <citation type="submission" date="2018-10" db="EMBL/GenBank/DDBJ databases">
        <title>Comparative analysis of microorganisms from saline springs in Andes Mountain Range, Colombia.</title>
        <authorList>
            <person name="Rubin E."/>
        </authorList>
    </citation>
    <scope>NUCLEOTIDE SEQUENCE [LARGE SCALE GENOMIC DNA]</scope>
    <source>
        <strain evidence="4 5">USBA 36</strain>
    </source>
</reference>
<dbReference type="GO" id="GO:0005886">
    <property type="term" value="C:plasma membrane"/>
    <property type="evidence" value="ECO:0007669"/>
    <property type="project" value="TreeGrafter"/>
</dbReference>
<feature type="domain" description="VTT" evidence="3">
    <location>
        <begin position="22"/>
        <end position="142"/>
    </location>
</feature>
<evidence type="ECO:0000313" key="4">
    <source>
        <dbReference type="EMBL" id="RKQ72760.1"/>
    </source>
</evidence>
<dbReference type="EMBL" id="RBIG01000001">
    <property type="protein sequence ID" value="RKQ72760.1"/>
    <property type="molecule type" value="Genomic_DNA"/>
</dbReference>
<keyword evidence="2" id="KW-0472">Membrane</keyword>
<dbReference type="PANTHER" id="PTHR42709:SF2">
    <property type="entry name" value="INNER MEMBRANE PROTEIN YOHD"/>
    <property type="match status" value="1"/>
</dbReference>
<feature type="region of interest" description="Disordered" evidence="1">
    <location>
        <begin position="205"/>
        <end position="257"/>
    </location>
</feature>
<dbReference type="InterPro" id="IPR051311">
    <property type="entry name" value="DedA_domain"/>
</dbReference>
<evidence type="ECO:0000256" key="1">
    <source>
        <dbReference type="SAM" id="MobiDB-lite"/>
    </source>
</evidence>
<comment type="caution">
    <text evidence="4">The sequence shown here is derived from an EMBL/GenBank/DDBJ whole genome shotgun (WGS) entry which is preliminary data.</text>
</comment>
<gene>
    <name evidence="4" type="ORF">BCL74_0528</name>
</gene>
<accession>A0A420WP63</accession>
<feature type="transmembrane region" description="Helical" evidence="2">
    <location>
        <begin position="40"/>
        <end position="61"/>
    </location>
</feature>
<feature type="transmembrane region" description="Helical" evidence="2">
    <location>
        <begin position="123"/>
        <end position="145"/>
    </location>
</feature>
<proteinExistence type="predicted"/>
<dbReference type="InterPro" id="IPR032816">
    <property type="entry name" value="VTT_dom"/>
</dbReference>
<protein>
    <submittedName>
        <fullName evidence="4">Membrane protein DedA with SNARE-associated domain</fullName>
    </submittedName>
</protein>
<name>A0A420WP63_9PROT</name>
<evidence type="ECO:0000313" key="5">
    <source>
        <dbReference type="Proteomes" id="UP000277424"/>
    </source>
</evidence>
<dbReference type="Pfam" id="PF09335">
    <property type="entry name" value="VTT_dom"/>
    <property type="match status" value="1"/>
</dbReference>